<feature type="domain" description="RmlD-like substrate binding" evidence="3">
    <location>
        <begin position="1"/>
        <end position="135"/>
    </location>
</feature>
<dbReference type="Gene3D" id="3.40.50.720">
    <property type="entry name" value="NAD(P)-binding Rossmann-like Domain"/>
    <property type="match status" value="1"/>
</dbReference>
<keyword evidence="2" id="KW-0560">Oxidoreductase</keyword>
<dbReference type="EC" id="1.1.1.133" evidence="2"/>
<organism evidence="4 5">
    <name type="scientific">Paenibacillus taihuensis</name>
    <dbReference type="NCBI Taxonomy" id="1156355"/>
    <lineage>
        <taxon>Bacteria</taxon>
        <taxon>Bacillati</taxon>
        <taxon>Bacillota</taxon>
        <taxon>Bacilli</taxon>
        <taxon>Bacillales</taxon>
        <taxon>Paenibacillaceae</taxon>
        <taxon>Paenibacillus</taxon>
    </lineage>
</organism>
<protein>
    <recommendedName>
        <fullName evidence="2">dTDP-4-dehydrorhamnose reductase</fullName>
        <ecNumber evidence="2">1.1.1.133</ecNumber>
    </recommendedName>
</protein>
<dbReference type="RefSeq" id="WP_181909375.1">
    <property type="nucleotide sequence ID" value="NZ_QTTN01000002.1"/>
</dbReference>
<dbReference type="InterPro" id="IPR005913">
    <property type="entry name" value="dTDP_dehydrorham_reduct"/>
</dbReference>
<evidence type="ECO:0000313" key="4">
    <source>
        <dbReference type="EMBL" id="REE93158.1"/>
    </source>
</evidence>
<evidence type="ECO:0000256" key="2">
    <source>
        <dbReference type="RuleBase" id="RU364082"/>
    </source>
</evidence>
<dbReference type="PANTHER" id="PTHR10491:SF4">
    <property type="entry name" value="METHIONINE ADENOSYLTRANSFERASE 2 SUBUNIT BETA"/>
    <property type="match status" value="1"/>
</dbReference>
<comment type="caution">
    <text evidence="4">The sequence shown here is derived from an EMBL/GenBank/DDBJ whole genome shotgun (WGS) entry which is preliminary data.</text>
</comment>
<keyword evidence="5" id="KW-1185">Reference proteome</keyword>
<dbReference type="Pfam" id="PF04321">
    <property type="entry name" value="RmlD_sub_bind"/>
    <property type="match status" value="1"/>
</dbReference>
<evidence type="ECO:0000259" key="3">
    <source>
        <dbReference type="Pfam" id="PF04321"/>
    </source>
</evidence>
<dbReference type="PANTHER" id="PTHR10491">
    <property type="entry name" value="DTDP-4-DEHYDRORHAMNOSE REDUCTASE"/>
    <property type="match status" value="1"/>
</dbReference>
<dbReference type="InterPro" id="IPR036291">
    <property type="entry name" value="NAD(P)-bd_dom_sf"/>
</dbReference>
<proteinExistence type="inferred from homology"/>
<sequence length="190" mass="20848">MNIIITGADGQLGRDLLRVLGPSYACTVYTRQELDICDLRAVQKRIGAMKPDVVINAEAYSKVGFAEEAAEEAYRINALGVSHLAIAAESAGAKLVHFSTDYSELDRTKLNIYGQSKLLGEQFVKAVCPRHFIVRSLAENQETIKLASDQVDSPMSTLDLAECIERLITTEQYGTYQHPSLNLRGGIPSD</sequence>
<comment type="similarity">
    <text evidence="1 2">Belongs to the dTDP-4-dehydrorhamnose reductase family.</text>
</comment>
<evidence type="ECO:0000256" key="1">
    <source>
        <dbReference type="ARBA" id="ARBA00010944"/>
    </source>
</evidence>
<reference evidence="4 5" key="1">
    <citation type="submission" date="2018-08" db="EMBL/GenBank/DDBJ databases">
        <title>Genomic Encyclopedia of Type Strains, Phase III (KMG-III): the genomes of soil and plant-associated and newly described type strains.</title>
        <authorList>
            <person name="Whitman W."/>
        </authorList>
    </citation>
    <scope>NUCLEOTIDE SEQUENCE [LARGE SCALE GENOMIC DNA]</scope>
    <source>
        <strain evidence="4 5">CGMCC 1.10966</strain>
    </source>
</reference>
<name>A0A3D9SE51_9BACL</name>
<comment type="pathway">
    <text evidence="2">Carbohydrate biosynthesis; dTDP-L-rhamnose biosynthesis.</text>
</comment>
<dbReference type="EMBL" id="QTTN01000002">
    <property type="protein sequence ID" value="REE93158.1"/>
    <property type="molecule type" value="Genomic_DNA"/>
</dbReference>
<dbReference type="Proteomes" id="UP000256304">
    <property type="component" value="Unassembled WGS sequence"/>
</dbReference>
<dbReference type="UniPathway" id="UPA00124"/>
<gene>
    <name evidence="4" type="ORF">A8990_102245</name>
</gene>
<keyword evidence="2" id="KW-0521">NADP</keyword>
<dbReference type="InterPro" id="IPR029903">
    <property type="entry name" value="RmlD-like-bd"/>
</dbReference>
<comment type="function">
    <text evidence="2">Catalyzes the reduction of dTDP-6-deoxy-L-lyxo-4-hexulose to yield dTDP-L-rhamnose.</text>
</comment>
<dbReference type="SUPFAM" id="SSF51735">
    <property type="entry name" value="NAD(P)-binding Rossmann-fold domains"/>
    <property type="match status" value="1"/>
</dbReference>
<dbReference type="AlphaFoldDB" id="A0A3D9SE51"/>
<dbReference type="GO" id="GO:0008831">
    <property type="term" value="F:dTDP-4-dehydrorhamnose reductase activity"/>
    <property type="evidence" value="ECO:0007669"/>
    <property type="project" value="UniProtKB-EC"/>
</dbReference>
<dbReference type="Gene3D" id="3.90.25.10">
    <property type="entry name" value="UDP-galactose 4-epimerase, domain 1"/>
    <property type="match status" value="1"/>
</dbReference>
<accession>A0A3D9SE51</accession>
<dbReference type="GO" id="GO:0005829">
    <property type="term" value="C:cytosol"/>
    <property type="evidence" value="ECO:0007669"/>
    <property type="project" value="TreeGrafter"/>
</dbReference>
<dbReference type="GO" id="GO:0019305">
    <property type="term" value="P:dTDP-rhamnose biosynthetic process"/>
    <property type="evidence" value="ECO:0007669"/>
    <property type="project" value="UniProtKB-UniPathway"/>
</dbReference>
<evidence type="ECO:0000313" key="5">
    <source>
        <dbReference type="Proteomes" id="UP000256304"/>
    </source>
</evidence>